<feature type="domain" description="N-acetyltransferase" evidence="1">
    <location>
        <begin position="1"/>
        <end position="141"/>
    </location>
</feature>
<reference evidence="2 3" key="1">
    <citation type="submission" date="2018-06" db="EMBL/GenBank/DDBJ databases">
        <title>Pseudomonas diversity within urban Lake Michigan freshwaters.</title>
        <authorList>
            <person name="Batrich M."/>
            <person name="Hatzopoulos T."/>
            <person name="Putonti C."/>
        </authorList>
    </citation>
    <scope>NUCLEOTIDE SEQUENCE [LARGE SCALE GENOMIC DNA]</scope>
    <source>
        <strain evidence="2 3">LBp-160603</strain>
    </source>
</reference>
<sequence>MTLGIDFTDQATSLHHDAILKPLRAFNDGVIGSPGAATVAWTLRDPANDEIVGGLYARLGGGWMFVELLVVPERMRGQGCGRELMARAEALAREKGCGGIWLDTFSFQAPDFYRKLGFEVFGEIADFPPGHTRYFLHKRLAWLAGT</sequence>
<dbReference type="PROSITE" id="PS51186">
    <property type="entry name" value="GNAT"/>
    <property type="match status" value="1"/>
</dbReference>
<evidence type="ECO:0000313" key="3">
    <source>
        <dbReference type="Proteomes" id="UP000247620"/>
    </source>
</evidence>
<protein>
    <submittedName>
        <fullName evidence="2">GNAT family N-acetyltransferase</fullName>
    </submittedName>
</protein>
<proteinExistence type="predicted"/>
<evidence type="ECO:0000259" key="1">
    <source>
        <dbReference type="PROSITE" id="PS51186"/>
    </source>
</evidence>
<organism evidence="2 3">
    <name type="scientific">Pseudomonas soli</name>
    <dbReference type="NCBI Taxonomy" id="1306993"/>
    <lineage>
        <taxon>Bacteria</taxon>
        <taxon>Pseudomonadati</taxon>
        <taxon>Pseudomonadota</taxon>
        <taxon>Gammaproteobacteria</taxon>
        <taxon>Pseudomonadales</taxon>
        <taxon>Pseudomonadaceae</taxon>
        <taxon>Pseudomonas</taxon>
    </lineage>
</organism>
<comment type="caution">
    <text evidence="2">The sequence shown here is derived from an EMBL/GenBank/DDBJ whole genome shotgun (WGS) entry which is preliminary data.</text>
</comment>
<dbReference type="InterPro" id="IPR000182">
    <property type="entry name" value="GNAT_dom"/>
</dbReference>
<dbReference type="AlphaFoldDB" id="A0A2V4IA84"/>
<keyword evidence="2" id="KW-0808">Transferase</keyword>
<dbReference type="SUPFAM" id="SSF55729">
    <property type="entry name" value="Acyl-CoA N-acyltransferases (Nat)"/>
    <property type="match status" value="1"/>
</dbReference>
<dbReference type="CDD" id="cd04301">
    <property type="entry name" value="NAT_SF"/>
    <property type="match status" value="1"/>
</dbReference>
<dbReference type="Pfam" id="PF00583">
    <property type="entry name" value="Acetyltransf_1"/>
    <property type="match status" value="1"/>
</dbReference>
<dbReference type="GO" id="GO:0016747">
    <property type="term" value="F:acyltransferase activity, transferring groups other than amino-acyl groups"/>
    <property type="evidence" value="ECO:0007669"/>
    <property type="project" value="InterPro"/>
</dbReference>
<dbReference type="Proteomes" id="UP000247620">
    <property type="component" value="Unassembled WGS sequence"/>
</dbReference>
<dbReference type="EMBL" id="QJRO01000004">
    <property type="protein sequence ID" value="PYB83564.1"/>
    <property type="molecule type" value="Genomic_DNA"/>
</dbReference>
<dbReference type="Gene3D" id="3.40.630.30">
    <property type="match status" value="1"/>
</dbReference>
<name>A0A2V4IA84_9PSED</name>
<gene>
    <name evidence="2" type="ORF">DMX07_09915</name>
</gene>
<evidence type="ECO:0000313" key="2">
    <source>
        <dbReference type="EMBL" id="PYB83564.1"/>
    </source>
</evidence>
<accession>A0A2V4IA84</accession>
<dbReference type="InterPro" id="IPR016181">
    <property type="entry name" value="Acyl_CoA_acyltransferase"/>
</dbReference>
<dbReference type="RefSeq" id="WP_110699658.1">
    <property type="nucleotide sequence ID" value="NZ_CP151184.1"/>
</dbReference>